<keyword evidence="1" id="KW-0812">Transmembrane</keyword>
<dbReference type="RefSeq" id="WP_072901770.1">
    <property type="nucleotide sequence ID" value="NZ_FQXB01000004.1"/>
</dbReference>
<name>A0A1M5RJF5_9RHOB</name>
<evidence type="ECO:0000256" key="1">
    <source>
        <dbReference type="SAM" id="Phobius"/>
    </source>
</evidence>
<gene>
    <name evidence="2" type="ORF">SAMN05444003_2619</name>
</gene>
<feature type="transmembrane region" description="Helical" evidence="1">
    <location>
        <begin position="12"/>
        <end position="29"/>
    </location>
</feature>
<reference evidence="2 3" key="1">
    <citation type="submission" date="2016-11" db="EMBL/GenBank/DDBJ databases">
        <authorList>
            <person name="Jaros S."/>
            <person name="Januszkiewicz K."/>
            <person name="Wedrychowicz H."/>
        </authorList>
    </citation>
    <scope>NUCLEOTIDE SEQUENCE [LARGE SCALE GENOMIC DNA]</scope>
    <source>
        <strain evidence="2 3">DSM 28715</strain>
    </source>
</reference>
<dbReference type="STRING" id="1508389.SAMN05444003_2619"/>
<keyword evidence="1" id="KW-1133">Transmembrane helix</keyword>
<protein>
    <submittedName>
        <fullName evidence="2">Uncharacterized protein</fullName>
    </submittedName>
</protein>
<organism evidence="2 3">
    <name type="scientific">Cognatiyoonia sediminum</name>
    <dbReference type="NCBI Taxonomy" id="1508389"/>
    <lineage>
        <taxon>Bacteria</taxon>
        <taxon>Pseudomonadati</taxon>
        <taxon>Pseudomonadota</taxon>
        <taxon>Alphaproteobacteria</taxon>
        <taxon>Rhodobacterales</taxon>
        <taxon>Paracoccaceae</taxon>
        <taxon>Cognatiyoonia</taxon>
    </lineage>
</organism>
<feature type="transmembrane region" description="Helical" evidence="1">
    <location>
        <begin position="232"/>
        <end position="256"/>
    </location>
</feature>
<proteinExistence type="predicted"/>
<accession>A0A1M5RJF5</accession>
<dbReference type="OrthoDB" id="7738422at2"/>
<evidence type="ECO:0000313" key="2">
    <source>
        <dbReference type="EMBL" id="SHH26266.1"/>
    </source>
</evidence>
<keyword evidence="3" id="KW-1185">Reference proteome</keyword>
<dbReference type="AlphaFoldDB" id="A0A1M5RJF5"/>
<keyword evidence="1" id="KW-0472">Membrane</keyword>
<feature type="transmembrane region" description="Helical" evidence="1">
    <location>
        <begin position="143"/>
        <end position="161"/>
    </location>
</feature>
<feature type="transmembrane region" description="Helical" evidence="1">
    <location>
        <begin position="73"/>
        <end position="91"/>
    </location>
</feature>
<feature type="transmembrane region" description="Helical" evidence="1">
    <location>
        <begin position="200"/>
        <end position="220"/>
    </location>
</feature>
<evidence type="ECO:0000313" key="3">
    <source>
        <dbReference type="Proteomes" id="UP000184074"/>
    </source>
</evidence>
<dbReference type="EMBL" id="FQXB01000004">
    <property type="protein sequence ID" value="SHH26266.1"/>
    <property type="molecule type" value="Genomic_DNA"/>
</dbReference>
<feature type="transmembrane region" description="Helical" evidence="1">
    <location>
        <begin position="35"/>
        <end position="53"/>
    </location>
</feature>
<sequence length="279" mass="30362">MFSRLPGALFRAFLVVLLIVVPSVFLPLASSDGSLVVLLIAMCAAFFTLVEYAGASPSIVEFRDAPPFNRIRFFALFITVGILSVVLSDAVQTNLAAQLLEVLGQRIGESMDFPFSPVRLLVLMMPPDTNAATIEALRMSGGLAYLISLLSIAIFVIMLRLKRWPRRSGTFNVWVNLPRFDPTAGGDVVARLNKDSGVNLILGFLLPFVIPAVVKLVTLFGGSVNISNPQTMLWMITAWAFLPASLLMRGVALNRVAQLIHTQRKKAYAQAVSDGMLPA</sequence>
<dbReference type="Proteomes" id="UP000184074">
    <property type="component" value="Unassembled WGS sequence"/>
</dbReference>